<dbReference type="PANTHER" id="PTHR21139">
    <property type="entry name" value="TRIOSEPHOSPHATE ISOMERASE"/>
    <property type="match status" value="1"/>
</dbReference>
<organism evidence="10 11">
    <name type="scientific">Hesseltinella vesiculosa</name>
    <dbReference type="NCBI Taxonomy" id="101127"/>
    <lineage>
        <taxon>Eukaryota</taxon>
        <taxon>Fungi</taxon>
        <taxon>Fungi incertae sedis</taxon>
        <taxon>Mucoromycota</taxon>
        <taxon>Mucoromycotina</taxon>
        <taxon>Mucoromycetes</taxon>
        <taxon>Mucorales</taxon>
        <taxon>Cunninghamellaceae</taxon>
        <taxon>Hesseltinella</taxon>
    </lineage>
</organism>
<dbReference type="SUPFAM" id="SSF51351">
    <property type="entry name" value="Triosephosphate isomerase (TIM)"/>
    <property type="match status" value="1"/>
</dbReference>
<gene>
    <name evidence="10" type="ORF">DM01DRAFT_1368266</name>
</gene>
<keyword evidence="9" id="KW-0324">Glycolysis</keyword>
<dbReference type="HAMAP" id="MF_00147_B">
    <property type="entry name" value="TIM_B"/>
    <property type="match status" value="1"/>
</dbReference>
<evidence type="ECO:0000256" key="7">
    <source>
        <dbReference type="ARBA" id="ARBA00019397"/>
    </source>
</evidence>
<evidence type="ECO:0000313" key="11">
    <source>
        <dbReference type="Proteomes" id="UP000242146"/>
    </source>
</evidence>
<evidence type="ECO:0000256" key="4">
    <source>
        <dbReference type="ARBA" id="ARBA00007422"/>
    </source>
</evidence>
<evidence type="ECO:0000313" key="10">
    <source>
        <dbReference type="EMBL" id="ORX48028.1"/>
    </source>
</evidence>
<keyword evidence="11" id="KW-1185">Reference proteome</keyword>
<comment type="subunit">
    <text evidence="5">Homodimer.</text>
</comment>
<accession>A0A1X2G8Z3</accession>
<keyword evidence="9" id="KW-0312">Gluconeogenesis</keyword>
<dbReference type="GO" id="GO:0006094">
    <property type="term" value="P:gluconeogenesis"/>
    <property type="evidence" value="ECO:0007669"/>
    <property type="project" value="UniProtKB-UniPathway"/>
</dbReference>
<comment type="catalytic activity">
    <reaction evidence="1 9">
        <text>D-glyceraldehyde 3-phosphate = dihydroxyacetone phosphate</text>
        <dbReference type="Rhea" id="RHEA:18585"/>
        <dbReference type="ChEBI" id="CHEBI:57642"/>
        <dbReference type="ChEBI" id="CHEBI:59776"/>
        <dbReference type="EC" id="5.3.1.1"/>
    </reaction>
</comment>
<dbReference type="Pfam" id="PF00121">
    <property type="entry name" value="TIM"/>
    <property type="match status" value="1"/>
</dbReference>
<dbReference type="GO" id="GO:0005739">
    <property type="term" value="C:mitochondrion"/>
    <property type="evidence" value="ECO:0007669"/>
    <property type="project" value="EnsemblFungi"/>
</dbReference>
<dbReference type="Gene3D" id="3.20.20.70">
    <property type="entry name" value="Aldolase class I"/>
    <property type="match status" value="1"/>
</dbReference>
<dbReference type="InterPro" id="IPR020861">
    <property type="entry name" value="Triosephosphate_isomerase_AS"/>
</dbReference>
<evidence type="ECO:0000256" key="5">
    <source>
        <dbReference type="ARBA" id="ARBA00011738"/>
    </source>
</evidence>
<evidence type="ECO:0000256" key="3">
    <source>
        <dbReference type="ARBA" id="ARBA00004742"/>
    </source>
</evidence>
<dbReference type="EC" id="5.3.1.1" evidence="6 9"/>
<comment type="caution">
    <text evidence="10">The sequence shown here is derived from an EMBL/GenBank/DDBJ whole genome shotgun (WGS) entry which is preliminary data.</text>
</comment>
<dbReference type="GO" id="GO:0019563">
    <property type="term" value="P:glycerol catabolic process"/>
    <property type="evidence" value="ECO:0007669"/>
    <property type="project" value="TreeGrafter"/>
</dbReference>
<reference evidence="10 11" key="1">
    <citation type="submission" date="2016-07" db="EMBL/GenBank/DDBJ databases">
        <title>Pervasive Adenine N6-methylation of Active Genes in Fungi.</title>
        <authorList>
            <consortium name="DOE Joint Genome Institute"/>
            <person name="Mondo S.J."/>
            <person name="Dannebaum R.O."/>
            <person name="Kuo R.C."/>
            <person name="Labutti K."/>
            <person name="Haridas S."/>
            <person name="Kuo A."/>
            <person name="Salamov A."/>
            <person name="Ahrendt S.R."/>
            <person name="Lipzen A."/>
            <person name="Sullivan W."/>
            <person name="Andreopoulos W.B."/>
            <person name="Clum A."/>
            <person name="Lindquist E."/>
            <person name="Daum C."/>
            <person name="Ramamoorthy G.K."/>
            <person name="Gryganskyi A."/>
            <person name="Culley D."/>
            <person name="Magnuson J.K."/>
            <person name="James T.Y."/>
            <person name="O'Malley M.A."/>
            <person name="Stajich J.E."/>
            <person name="Spatafora J.W."/>
            <person name="Visel A."/>
            <person name="Grigoriev I.V."/>
        </authorList>
    </citation>
    <scope>NUCLEOTIDE SEQUENCE [LARGE SCALE GENOMIC DNA]</scope>
    <source>
        <strain evidence="10 11">NRRL 3301</strain>
    </source>
</reference>
<dbReference type="InterPro" id="IPR013785">
    <property type="entry name" value="Aldolase_TIM"/>
</dbReference>
<dbReference type="STRING" id="101127.A0A1X2G8Z3"/>
<dbReference type="GO" id="GO:0046166">
    <property type="term" value="P:glyceraldehyde-3-phosphate biosynthetic process"/>
    <property type="evidence" value="ECO:0007669"/>
    <property type="project" value="TreeGrafter"/>
</dbReference>
<comment type="similarity">
    <text evidence="4 9">Belongs to the triosephosphate isomerase family.</text>
</comment>
<dbReference type="CDD" id="cd00311">
    <property type="entry name" value="TIM"/>
    <property type="match status" value="1"/>
</dbReference>
<dbReference type="GO" id="GO:0005829">
    <property type="term" value="C:cytosol"/>
    <property type="evidence" value="ECO:0007669"/>
    <property type="project" value="TreeGrafter"/>
</dbReference>
<evidence type="ECO:0000256" key="6">
    <source>
        <dbReference type="ARBA" id="ARBA00011940"/>
    </source>
</evidence>
<keyword evidence="8 9" id="KW-0413">Isomerase</keyword>
<dbReference type="UniPathway" id="UPA00138"/>
<name>A0A1X2G8Z3_9FUNG</name>
<dbReference type="UniPathway" id="UPA00109">
    <property type="reaction ID" value="UER00189"/>
</dbReference>
<sequence>MVRKFFIGGNWKMNGSVAQVKSLVEGLNGVDIPSSTDVVVAPPFIYVDRVRTHLKREIGVAAQNSYVKASGAYTGEISPEQLKDLDIDWVILGHSERREYFTESDDFVGEKTAHALAAGVSVIACVGEKLEEREAGTTAQVVTRQLKGVADKIKDWTNVVVAYEPVWAIGTGKVATPDQAEEVHVTLRKWLADNVSKEVADATRIIYGGSVNAGNAADLATKPNIDGFLVGGASLKVPDFSTIIHSRL</sequence>
<dbReference type="Proteomes" id="UP000242146">
    <property type="component" value="Unassembled WGS sequence"/>
</dbReference>
<dbReference type="PANTHER" id="PTHR21139:SF2">
    <property type="entry name" value="TRIOSEPHOSPHATE ISOMERASE"/>
    <property type="match status" value="1"/>
</dbReference>
<evidence type="ECO:0000256" key="9">
    <source>
        <dbReference type="RuleBase" id="RU363013"/>
    </source>
</evidence>
<dbReference type="AlphaFoldDB" id="A0A1X2G8Z3"/>
<evidence type="ECO:0000256" key="2">
    <source>
        <dbReference type="ARBA" id="ARBA00004680"/>
    </source>
</evidence>
<dbReference type="InterPro" id="IPR000652">
    <property type="entry name" value="Triosephosphate_isomerase"/>
</dbReference>
<dbReference type="InterPro" id="IPR022896">
    <property type="entry name" value="TrioseP_Isoase_bac/euk"/>
</dbReference>
<evidence type="ECO:0000256" key="8">
    <source>
        <dbReference type="ARBA" id="ARBA00023235"/>
    </source>
</evidence>
<dbReference type="NCBIfam" id="TIGR00419">
    <property type="entry name" value="tim"/>
    <property type="match status" value="1"/>
</dbReference>
<dbReference type="InterPro" id="IPR035990">
    <property type="entry name" value="TIM_sf"/>
</dbReference>
<dbReference type="OrthoDB" id="6715177at2759"/>
<comment type="pathway">
    <text evidence="2 9">Carbohydrate degradation; glycolysis; D-glyceraldehyde 3-phosphate from glycerone phosphate: step 1/1.</text>
</comment>
<dbReference type="PROSITE" id="PS51440">
    <property type="entry name" value="TIM_2"/>
    <property type="match status" value="1"/>
</dbReference>
<comment type="pathway">
    <text evidence="3 9">Carbohydrate biosynthesis; gluconeogenesis.</text>
</comment>
<evidence type="ECO:0000256" key="1">
    <source>
        <dbReference type="ARBA" id="ARBA00000474"/>
    </source>
</evidence>
<dbReference type="GO" id="GO:0004807">
    <property type="term" value="F:triose-phosphate isomerase activity"/>
    <property type="evidence" value="ECO:0007669"/>
    <property type="project" value="UniProtKB-EC"/>
</dbReference>
<dbReference type="FunFam" id="3.20.20.70:FF:000025">
    <property type="entry name" value="Triosephosphate isomerase"/>
    <property type="match status" value="1"/>
</dbReference>
<protein>
    <recommendedName>
        <fullName evidence="7 9">Triosephosphate isomerase</fullName>
        <ecNumber evidence="6 9">5.3.1.1</ecNumber>
    </recommendedName>
</protein>
<proteinExistence type="inferred from homology"/>
<dbReference type="PROSITE" id="PS00171">
    <property type="entry name" value="TIM_1"/>
    <property type="match status" value="1"/>
</dbReference>
<dbReference type="GO" id="GO:0061621">
    <property type="term" value="P:canonical glycolysis"/>
    <property type="evidence" value="ECO:0007669"/>
    <property type="project" value="EnsemblFungi"/>
</dbReference>
<dbReference type="EMBL" id="MCGT01000031">
    <property type="protein sequence ID" value="ORX48028.1"/>
    <property type="molecule type" value="Genomic_DNA"/>
</dbReference>